<reference evidence="2 3" key="1">
    <citation type="submission" date="2018-05" db="EMBL/GenBank/DDBJ databases">
        <title>Draft genome of Methanospirillum stamsii Pt1.</title>
        <authorList>
            <person name="Dueholm M.S."/>
            <person name="Nielsen P.H."/>
            <person name="Bakmann L.F."/>
            <person name="Otzen D.E."/>
        </authorList>
    </citation>
    <scope>NUCLEOTIDE SEQUENCE [LARGE SCALE GENOMIC DNA]</scope>
    <source>
        <strain evidence="2 3">Pt1</strain>
    </source>
</reference>
<dbReference type="GeneID" id="97610884"/>
<dbReference type="Gene3D" id="2.30.30.40">
    <property type="entry name" value="SH3 Domains"/>
    <property type="match status" value="2"/>
</dbReference>
<dbReference type="GO" id="GO:0005829">
    <property type="term" value="C:cytosol"/>
    <property type="evidence" value="ECO:0007669"/>
    <property type="project" value="TreeGrafter"/>
</dbReference>
<gene>
    <name evidence="2" type="ORF">DLD82_05275</name>
</gene>
<dbReference type="AlphaFoldDB" id="A0A2V2N9F7"/>
<dbReference type="PANTHER" id="PTHR22617">
    <property type="entry name" value="CHEMOTAXIS SENSOR HISTIDINE KINASE-RELATED"/>
    <property type="match status" value="1"/>
</dbReference>
<dbReference type="GO" id="GO:0007165">
    <property type="term" value="P:signal transduction"/>
    <property type="evidence" value="ECO:0007669"/>
    <property type="project" value="InterPro"/>
</dbReference>
<keyword evidence="3" id="KW-1185">Reference proteome</keyword>
<dbReference type="InterPro" id="IPR036061">
    <property type="entry name" value="CheW-like_dom_sf"/>
</dbReference>
<dbReference type="SUPFAM" id="SSF50341">
    <property type="entry name" value="CheW-like"/>
    <property type="match status" value="2"/>
</dbReference>
<dbReference type="InterPro" id="IPR002545">
    <property type="entry name" value="CheW-lke_dom"/>
</dbReference>
<organism evidence="2 3">
    <name type="scientific">Methanospirillum stamsii</name>
    <dbReference type="NCBI Taxonomy" id="1277351"/>
    <lineage>
        <taxon>Archaea</taxon>
        <taxon>Methanobacteriati</taxon>
        <taxon>Methanobacteriota</taxon>
        <taxon>Stenosarchaea group</taxon>
        <taxon>Methanomicrobia</taxon>
        <taxon>Methanomicrobiales</taxon>
        <taxon>Methanospirillaceae</taxon>
        <taxon>Methanospirillum</taxon>
    </lineage>
</organism>
<dbReference type="Proteomes" id="UP000245934">
    <property type="component" value="Unassembled WGS sequence"/>
</dbReference>
<protein>
    <submittedName>
        <fullName evidence="2">Chemotaxis protein CheW</fullName>
    </submittedName>
</protein>
<comment type="caution">
    <text evidence="2">The sequence shown here is derived from an EMBL/GenBank/DDBJ whole genome shotgun (WGS) entry which is preliminary data.</text>
</comment>
<dbReference type="Gene3D" id="2.40.50.180">
    <property type="entry name" value="CheA-289, Domain 4"/>
    <property type="match status" value="2"/>
</dbReference>
<dbReference type="PROSITE" id="PS50851">
    <property type="entry name" value="CHEW"/>
    <property type="match status" value="2"/>
</dbReference>
<dbReference type="GO" id="GO:0006935">
    <property type="term" value="P:chemotaxis"/>
    <property type="evidence" value="ECO:0007669"/>
    <property type="project" value="InterPro"/>
</dbReference>
<dbReference type="OrthoDB" id="115049at2157"/>
<dbReference type="SMART" id="SM00260">
    <property type="entry name" value="CheW"/>
    <property type="match status" value="2"/>
</dbReference>
<dbReference type="InterPro" id="IPR039315">
    <property type="entry name" value="CheW"/>
</dbReference>
<accession>A0A2V2N9F7</accession>
<feature type="domain" description="CheW-like" evidence="1">
    <location>
        <begin position="1"/>
        <end position="138"/>
    </location>
</feature>
<evidence type="ECO:0000313" key="2">
    <source>
        <dbReference type="EMBL" id="PWR75205.1"/>
    </source>
</evidence>
<evidence type="ECO:0000259" key="1">
    <source>
        <dbReference type="PROSITE" id="PS50851"/>
    </source>
</evidence>
<feature type="domain" description="CheW-like" evidence="1">
    <location>
        <begin position="192"/>
        <end position="335"/>
    </location>
</feature>
<dbReference type="EMBL" id="QGMZ01000011">
    <property type="protein sequence ID" value="PWR75205.1"/>
    <property type="molecule type" value="Genomic_DNA"/>
</dbReference>
<name>A0A2V2N9F7_9EURY</name>
<dbReference type="Pfam" id="PF01584">
    <property type="entry name" value="CheW"/>
    <property type="match status" value="2"/>
</dbReference>
<sequence>MERFLFFTVDNLRCGIPFEDALTMIRMVGLIPYSGMDKGIAGSINLHGEILPAYSIRYLFGLRDRQPLLSDNLIIVKKGLSKVAFWVDETHIVEHKEIEVESRFVSEHIQTIIPGIRIIKSDLIILFDLIDFLESGNNSPTKVTDILGIKTDDYSSDYSPADMRDYSLDVKELEKRAYNLSLPEEQTDKTPLIMVIRFNLMYQEYAIEMKYIREVVQTSEITPVPGTPDFIAGICSVRGEIISLVDLRILLSIPEKGLTDLNRVIVLSDNDNTFGILVDQITGIGTIDSDEIERCENECNSIWQQYCSGAIDSLIVLNAASLLADPRMIIDDSEA</sequence>
<proteinExistence type="predicted"/>
<dbReference type="RefSeq" id="WP_109940068.1">
    <property type="nucleotide sequence ID" value="NZ_CP176366.1"/>
</dbReference>
<evidence type="ECO:0000313" key="3">
    <source>
        <dbReference type="Proteomes" id="UP000245934"/>
    </source>
</evidence>
<dbReference type="PANTHER" id="PTHR22617:SF23">
    <property type="entry name" value="CHEMOTAXIS PROTEIN CHEW"/>
    <property type="match status" value="1"/>
</dbReference>